<sequence>MESAAARTKIPCAACRILRRRCTKDCILSPHFTPTEPEKFVAVQWVLGASNVCKMLQEIPIADRGDAVTSMVYEAKARLADPVYGCVAFRASLQRQVSHLQSELNAAIAEAMVLRAQLLEVLSTCTIHSQPQDAARISKQRDLEAQSCFWEWSGTWGEEILGTEDPVP</sequence>
<evidence type="ECO:0000313" key="3">
    <source>
        <dbReference type="EMBL" id="KAG5512708.1"/>
    </source>
</evidence>
<gene>
    <name evidence="3" type="ORF">RHGRI_038887</name>
</gene>
<comment type="caution">
    <text evidence="3">The sequence shown here is derived from an EMBL/GenBank/DDBJ whole genome shotgun (WGS) entry which is preliminary data.</text>
</comment>
<accession>A0AAV6HI07</accession>
<dbReference type="Proteomes" id="UP000823749">
    <property type="component" value="Unassembled WGS sequence"/>
</dbReference>
<feature type="domain" description="LOB" evidence="2">
    <location>
        <begin position="10"/>
        <end position="111"/>
    </location>
</feature>
<dbReference type="InterPro" id="IPR004883">
    <property type="entry name" value="LOB"/>
</dbReference>
<keyword evidence="4" id="KW-1185">Reference proteome</keyword>
<comment type="similarity">
    <text evidence="1">Belongs to the LOB domain-containing protein family.</text>
</comment>
<reference evidence="3" key="1">
    <citation type="submission" date="2020-08" db="EMBL/GenBank/DDBJ databases">
        <title>Plant Genome Project.</title>
        <authorList>
            <person name="Zhang R.-G."/>
        </authorList>
    </citation>
    <scope>NUCLEOTIDE SEQUENCE</scope>
    <source>
        <strain evidence="3">WSP0</strain>
        <tissue evidence="3">Leaf</tissue>
    </source>
</reference>
<dbReference type="Pfam" id="PF03195">
    <property type="entry name" value="LOB"/>
    <property type="match status" value="1"/>
</dbReference>
<dbReference type="EMBL" id="JACTNZ010000045">
    <property type="protein sequence ID" value="KAG5512708.1"/>
    <property type="molecule type" value="Genomic_DNA"/>
</dbReference>
<organism evidence="3 4">
    <name type="scientific">Rhododendron griersonianum</name>
    <dbReference type="NCBI Taxonomy" id="479676"/>
    <lineage>
        <taxon>Eukaryota</taxon>
        <taxon>Viridiplantae</taxon>
        <taxon>Streptophyta</taxon>
        <taxon>Embryophyta</taxon>
        <taxon>Tracheophyta</taxon>
        <taxon>Spermatophyta</taxon>
        <taxon>Magnoliopsida</taxon>
        <taxon>eudicotyledons</taxon>
        <taxon>Gunneridae</taxon>
        <taxon>Pentapetalae</taxon>
        <taxon>asterids</taxon>
        <taxon>Ericales</taxon>
        <taxon>Ericaceae</taxon>
        <taxon>Ericoideae</taxon>
        <taxon>Rhodoreae</taxon>
        <taxon>Rhododendron</taxon>
    </lineage>
</organism>
<evidence type="ECO:0000256" key="1">
    <source>
        <dbReference type="ARBA" id="ARBA00005474"/>
    </source>
</evidence>
<protein>
    <recommendedName>
        <fullName evidence="2">LOB domain-containing protein</fullName>
    </recommendedName>
</protein>
<evidence type="ECO:0000313" key="4">
    <source>
        <dbReference type="Proteomes" id="UP000823749"/>
    </source>
</evidence>
<name>A0AAV6HI07_9ERIC</name>
<proteinExistence type="inferred from homology"/>
<dbReference type="AlphaFoldDB" id="A0AAV6HI07"/>
<dbReference type="PANTHER" id="PTHR31301">
    <property type="entry name" value="LOB DOMAIN-CONTAINING PROTEIN 4-RELATED"/>
    <property type="match status" value="1"/>
</dbReference>
<dbReference type="PROSITE" id="PS50891">
    <property type="entry name" value="LOB"/>
    <property type="match status" value="1"/>
</dbReference>
<evidence type="ECO:0000259" key="2">
    <source>
        <dbReference type="PROSITE" id="PS50891"/>
    </source>
</evidence>
<dbReference type="PANTHER" id="PTHR31301:SF95">
    <property type="entry name" value="LOB DOMAIN-CONTAINING PROTEIN 3-LIKE"/>
    <property type="match status" value="1"/>
</dbReference>